<dbReference type="SUPFAM" id="SSF55729">
    <property type="entry name" value="Acyl-CoA N-acyltransferases (Nat)"/>
    <property type="match status" value="1"/>
</dbReference>
<keyword evidence="2" id="KW-0012">Acyltransferase</keyword>
<name>A0ABW5M9M7_9BACT</name>
<comment type="caution">
    <text evidence="2">The sequence shown here is derived from an EMBL/GenBank/DDBJ whole genome shotgun (WGS) entry which is preliminary data.</text>
</comment>
<keyword evidence="3" id="KW-1185">Reference proteome</keyword>
<evidence type="ECO:0000313" key="2">
    <source>
        <dbReference type="EMBL" id="MFD2573169.1"/>
    </source>
</evidence>
<evidence type="ECO:0000259" key="1">
    <source>
        <dbReference type="Pfam" id="PF13302"/>
    </source>
</evidence>
<dbReference type="GO" id="GO:0016746">
    <property type="term" value="F:acyltransferase activity"/>
    <property type="evidence" value="ECO:0007669"/>
    <property type="project" value="UniProtKB-KW"/>
</dbReference>
<organism evidence="2 3">
    <name type="scientific">Spirosoma soli</name>
    <dbReference type="NCBI Taxonomy" id="1770529"/>
    <lineage>
        <taxon>Bacteria</taxon>
        <taxon>Pseudomonadati</taxon>
        <taxon>Bacteroidota</taxon>
        <taxon>Cytophagia</taxon>
        <taxon>Cytophagales</taxon>
        <taxon>Cytophagaceae</taxon>
        <taxon>Spirosoma</taxon>
    </lineage>
</organism>
<dbReference type="EMBL" id="JBHULN010000015">
    <property type="protein sequence ID" value="MFD2573169.1"/>
    <property type="molecule type" value="Genomic_DNA"/>
</dbReference>
<dbReference type="Gene3D" id="3.40.630.30">
    <property type="match status" value="1"/>
</dbReference>
<protein>
    <submittedName>
        <fullName evidence="2">GNAT family N-acetyltransferase</fullName>
        <ecNumber evidence="2">2.3.-.-</ecNumber>
    </submittedName>
</protein>
<keyword evidence="2" id="KW-0808">Transferase</keyword>
<dbReference type="Proteomes" id="UP001597469">
    <property type="component" value="Unassembled WGS sequence"/>
</dbReference>
<proteinExistence type="predicted"/>
<dbReference type="InterPro" id="IPR000182">
    <property type="entry name" value="GNAT_dom"/>
</dbReference>
<dbReference type="Pfam" id="PF13302">
    <property type="entry name" value="Acetyltransf_3"/>
    <property type="match status" value="1"/>
</dbReference>
<dbReference type="RefSeq" id="WP_381525762.1">
    <property type="nucleotide sequence ID" value="NZ_JBHULN010000015.1"/>
</dbReference>
<dbReference type="CDD" id="cd04301">
    <property type="entry name" value="NAT_SF"/>
    <property type="match status" value="1"/>
</dbReference>
<dbReference type="EC" id="2.3.-.-" evidence="2"/>
<evidence type="ECO:0000313" key="3">
    <source>
        <dbReference type="Proteomes" id="UP001597469"/>
    </source>
</evidence>
<accession>A0ABW5M9M7</accession>
<sequence>MLTLQPLTEAHIEFAIQLEQHPDNRRFVGQWTPDQYRTALTDSNYQCFVLIVNEKPVGHCILYDLQNPDDSILLKRIVVQAKGNGYGRAALGEIADYWTYIHWGVKSV</sequence>
<feature type="domain" description="N-acetyltransferase" evidence="1">
    <location>
        <begin position="2"/>
        <end position="98"/>
    </location>
</feature>
<dbReference type="InterPro" id="IPR016181">
    <property type="entry name" value="Acyl_CoA_acyltransferase"/>
</dbReference>
<gene>
    <name evidence="2" type="ORF">ACFSUS_21180</name>
</gene>
<reference evidence="3" key="1">
    <citation type="journal article" date="2019" name="Int. J. Syst. Evol. Microbiol.">
        <title>The Global Catalogue of Microorganisms (GCM) 10K type strain sequencing project: providing services to taxonomists for standard genome sequencing and annotation.</title>
        <authorList>
            <consortium name="The Broad Institute Genomics Platform"/>
            <consortium name="The Broad Institute Genome Sequencing Center for Infectious Disease"/>
            <person name="Wu L."/>
            <person name="Ma J."/>
        </authorList>
    </citation>
    <scope>NUCLEOTIDE SEQUENCE [LARGE SCALE GENOMIC DNA]</scope>
    <source>
        <strain evidence="3">KCTC 42805</strain>
    </source>
</reference>